<dbReference type="GO" id="GO:0022627">
    <property type="term" value="C:cytosolic small ribosomal subunit"/>
    <property type="evidence" value="ECO:0007669"/>
    <property type="project" value="TreeGrafter"/>
</dbReference>
<name>A0A1T4L3M3_9FIRM</name>
<dbReference type="GO" id="GO:0006412">
    <property type="term" value="P:translation"/>
    <property type="evidence" value="ECO:0007669"/>
    <property type="project" value="UniProtKB-UniRule"/>
</dbReference>
<dbReference type="GO" id="GO:0003735">
    <property type="term" value="F:structural constituent of ribosome"/>
    <property type="evidence" value="ECO:0007669"/>
    <property type="project" value="InterPro"/>
</dbReference>
<keyword evidence="9" id="KW-1185">Reference proteome</keyword>
<dbReference type="OrthoDB" id="9803965at2"/>
<keyword evidence="3 5" id="KW-0687">Ribonucleoprotein</keyword>
<dbReference type="HAMAP" id="MF_00532_B">
    <property type="entry name" value="Ribosomal_uS9_B"/>
    <property type="match status" value="1"/>
</dbReference>
<evidence type="ECO:0000256" key="3">
    <source>
        <dbReference type="ARBA" id="ARBA00023274"/>
    </source>
</evidence>
<organism evidence="8 9">
    <name type="scientific">Anaerorhabdus furcosa</name>
    <dbReference type="NCBI Taxonomy" id="118967"/>
    <lineage>
        <taxon>Bacteria</taxon>
        <taxon>Bacillati</taxon>
        <taxon>Bacillota</taxon>
        <taxon>Erysipelotrichia</taxon>
        <taxon>Erysipelotrichales</taxon>
        <taxon>Erysipelotrichaceae</taxon>
        <taxon>Anaerorhabdus</taxon>
    </lineage>
</organism>
<reference evidence="9" key="1">
    <citation type="submission" date="2017-02" db="EMBL/GenBank/DDBJ databases">
        <authorList>
            <person name="Varghese N."/>
            <person name="Submissions S."/>
        </authorList>
    </citation>
    <scope>NUCLEOTIDE SEQUENCE [LARGE SCALE GENOMIC DNA]</scope>
    <source>
        <strain evidence="9">ATCC 25662</strain>
    </source>
</reference>
<dbReference type="InterPro" id="IPR014721">
    <property type="entry name" value="Ribsml_uS5_D2-typ_fold_subgr"/>
</dbReference>
<evidence type="ECO:0000256" key="7">
    <source>
        <dbReference type="SAM" id="MobiDB-lite"/>
    </source>
</evidence>
<dbReference type="Proteomes" id="UP000243297">
    <property type="component" value="Unassembled WGS sequence"/>
</dbReference>
<keyword evidence="2 5" id="KW-0689">Ribosomal protein</keyword>
<dbReference type="SUPFAM" id="SSF54211">
    <property type="entry name" value="Ribosomal protein S5 domain 2-like"/>
    <property type="match status" value="1"/>
</dbReference>
<protein>
    <recommendedName>
        <fullName evidence="4 5">Small ribosomal subunit protein uS9</fullName>
    </recommendedName>
</protein>
<dbReference type="FunFam" id="3.30.230.10:FF:000001">
    <property type="entry name" value="30S ribosomal protein S9"/>
    <property type="match status" value="1"/>
</dbReference>
<dbReference type="InterPro" id="IPR023035">
    <property type="entry name" value="Ribosomal_uS9_bac/plastid"/>
</dbReference>
<dbReference type="STRING" id="118967.SAMN02745191_0709"/>
<dbReference type="PANTHER" id="PTHR21569:SF1">
    <property type="entry name" value="SMALL RIBOSOMAL SUBUNIT PROTEIN US9M"/>
    <property type="match status" value="1"/>
</dbReference>
<feature type="region of interest" description="Disordered" evidence="7">
    <location>
        <begin position="113"/>
        <end position="135"/>
    </location>
</feature>
<dbReference type="GO" id="GO:0003723">
    <property type="term" value="F:RNA binding"/>
    <property type="evidence" value="ECO:0007669"/>
    <property type="project" value="TreeGrafter"/>
</dbReference>
<dbReference type="AlphaFoldDB" id="A0A1T4L3M3"/>
<dbReference type="RefSeq" id="WP_078711148.1">
    <property type="nucleotide sequence ID" value="NZ_FUWY01000002.1"/>
</dbReference>
<evidence type="ECO:0000256" key="4">
    <source>
        <dbReference type="ARBA" id="ARBA00035259"/>
    </source>
</evidence>
<dbReference type="EMBL" id="FUWY01000002">
    <property type="protein sequence ID" value="SJZ49147.1"/>
    <property type="molecule type" value="Genomic_DNA"/>
</dbReference>
<evidence type="ECO:0000313" key="9">
    <source>
        <dbReference type="Proteomes" id="UP000243297"/>
    </source>
</evidence>
<dbReference type="PANTHER" id="PTHR21569">
    <property type="entry name" value="RIBOSOMAL PROTEIN S9"/>
    <property type="match status" value="1"/>
</dbReference>
<dbReference type="InterPro" id="IPR020568">
    <property type="entry name" value="Ribosomal_Su5_D2-typ_SF"/>
</dbReference>
<dbReference type="PROSITE" id="PS00360">
    <property type="entry name" value="RIBOSOMAL_S9"/>
    <property type="match status" value="1"/>
</dbReference>
<dbReference type="Pfam" id="PF00380">
    <property type="entry name" value="Ribosomal_S9"/>
    <property type="match status" value="1"/>
</dbReference>
<comment type="similarity">
    <text evidence="1 5 6">Belongs to the universal ribosomal protein uS9 family.</text>
</comment>
<sequence length="135" mass="14874">MPAKKKTNVTYIGTGRRKSSVARVFMTPGTGVITVNGKTLEEYLPLETLRMNVRLPLDLTETLNQFDVKINVCGGGYSGQSGAMRHGIARALLEASVDYRPALKAAGFLTRDSRAKERKKYGLKGARRAPQFSKR</sequence>
<dbReference type="InterPro" id="IPR000754">
    <property type="entry name" value="Ribosomal_uS9"/>
</dbReference>
<gene>
    <name evidence="5" type="primary">rpsI</name>
    <name evidence="8" type="ORF">SAMN02745191_0709</name>
</gene>
<dbReference type="InterPro" id="IPR020574">
    <property type="entry name" value="Ribosomal_uS9_CS"/>
</dbReference>
<dbReference type="Gene3D" id="3.30.230.10">
    <property type="match status" value="1"/>
</dbReference>
<evidence type="ECO:0000256" key="5">
    <source>
        <dbReference type="HAMAP-Rule" id="MF_00532"/>
    </source>
</evidence>
<evidence type="ECO:0000256" key="2">
    <source>
        <dbReference type="ARBA" id="ARBA00022980"/>
    </source>
</evidence>
<accession>A0A1T4L3M3</accession>
<dbReference type="NCBIfam" id="NF001099">
    <property type="entry name" value="PRK00132.1"/>
    <property type="match status" value="1"/>
</dbReference>
<evidence type="ECO:0000256" key="1">
    <source>
        <dbReference type="ARBA" id="ARBA00005251"/>
    </source>
</evidence>
<evidence type="ECO:0000256" key="6">
    <source>
        <dbReference type="RuleBase" id="RU003815"/>
    </source>
</evidence>
<proteinExistence type="inferred from homology"/>
<evidence type="ECO:0000313" key="8">
    <source>
        <dbReference type="EMBL" id="SJZ49147.1"/>
    </source>
</evidence>
<feature type="compositionally biased region" description="Basic residues" evidence="7">
    <location>
        <begin position="116"/>
        <end position="135"/>
    </location>
</feature>